<evidence type="ECO:0000256" key="22">
    <source>
        <dbReference type="SAM" id="MobiDB-lite"/>
    </source>
</evidence>
<evidence type="ECO:0000256" key="4">
    <source>
        <dbReference type="ARBA" id="ARBA00022454"/>
    </source>
</evidence>
<accession>A0AA38L7F3</accession>
<evidence type="ECO:0000256" key="5">
    <source>
        <dbReference type="ARBA" id="ARBA00022499"/>
    </source>
</evidence>
<dbReference type="SUPFAM" id="SSF56112">
    <property type="entry name" value="Protein kinase-like (PK-like)"/>
    <property type="match status" value="1"/>
</dbReference>
<keyword evidence="12" id="KW-0418">Kinase</keyword>
<evidence type="ECO:0000259" key="23">
    <source>
        <dbReference type="PROSITE" id="PS50011"/>
    </source>
</evidence>
<feature type="compositionally biased region" description="Basic and acidic residues" evidence="22">
    <location>
        <begin position="386"/>
        <end position="410"/>
    </location>
</feature>
<evidence type="ECO:0000256" key="10">
    <source>
        <dbReference type="ARBA" id="ARBA00022728"/>
    </source>
</evidence>
<dbReference type="InterPro" id="IPR000719">
    <property type="entry name" value="Prot_kinase_dom"/>
</dbReference>
<feature type="compositionally biased region" description="Basic residues" evidence="22">
    <location>
        <begin position="85"/>
        <end position="102"/>
    </location>
</feature>
<evidence type="ECO:0000256" key="14">
    <source>
        <dbReference type="ARBA" id="ARBA00022843"/>
    </source>
</evidence>
<feature type="region of interest" description="Disordered" evidence="22">
    <location>
        <begin position="823"/>
        <end position="850"/>
    </location>
</feature>
<keyword evidence="7" id="KW-0597">Phosphoprotein</keyword>
<dbReference type="FunFam" id="3.30.200.20:FF:000123">
    <property type="entry name" value="serine/threonine-protein kinase PRP4 homolog"/>
    <property type="match status" value="1"/>
</dbReference>
<keyword evidence="8" id="KW-0507">mRNA processing</keyword>
<evidence type="ECO:0000256" key="3">
    <source>
        <dbReference type="ARBA" id="ARBA00012513"/>
    </source>
</evidence>
<comment type="similarity">
    <text evidence="18">Belongs to the protein kinase superfamily. CMGC Ser/Thr protein kinase family.</text>
</comment>
<keyword evidence="5" id="KW-1017">Isopeptide bond</keyword>
<feature type="compositionally biased region" description="Basic and acidic residues" evidence="22">
    <location>
        <begin position="563"/>
        <end position="666"/>
    </location>
</feature>
<evidence type="ECO:0000256" key="20">
    <source>
        <dbReference type="ARBA" id="ARBA00031858"/>
    </source>
</evidence>
<comment type="caution">
    <text evidence="24">The sequence shown here is derived from an EMBL/GenBank/DDBJ whole genome shotgun (WGS) entry which is preliminary data.</text>
</comment>
<keyword evidence="14" id="KW-0832">Ubl conjugation</keyword>
<dbReference type="Gene3D" id="1.10.510.10">
    <property type="entry name" value="Transferase(Phosphotransferase) domain 1"/>
    <property type="match status" value="1"/>
</dbReference>
<proteinExistence type="inferred from homology"/>
<feature type="region of interest" description="Disordered" evidence="22">
    <location>
        <begin position="41"/>
        <end position="167"/>
    </location>
</feature>
<feature type="compositionally biased region" description="Basic and acidic residues" evidence="22">
    <location>
        <begin position="743"/>
        <end position="784"/>
    </location>
</feature>
<evidence type="ECO:0000256" key="13">
    <source>
        <dbReference type="ARBA" id="ARBA00022840"/>
    </source>
</evidence>
<dbReference type="Pfam" id="PF00069">
    <property type="entry name" value="Pkinase"/>
    <property type="match status" value="1"/>
</dbReference>
<keyword evidence="9" id="KW-0808">Transferase</keyword>
<dbReference type="PROSITE" id="PS50011">
    <property type="entry name" value="PROTEIN_KINASE_DOM"/>
    <property type="match status" value="1"/>
</dbReference>
<evidence type="ECO:0000256" key="16">
    <source>
        <dbReference type="ARBA" id="ARBA00023187"/>
    </source>
</evidence>
<feature type="non-terminal residue" evidence="24">
    <location>
        <position position="1234"/>
    </location>
</feature>
<dbReference type="Proteomes" id="UP000824469">
    <property type="component" value="Unassembled WGS sequence"/>
</dbReference>
<dbReference type="GO" id="GO:0005524">
    <property type="term" value="F:ATP binding"/>
    <property type="evidence" value="ECO:0007669"/>
    <property type="project" value="UniProtKB-KW"/>
</dbReference>
<evidence type="ECO:0000256" key="7">
    <source>
        <dbReference type="ARBA" id="ARBA00022553"/>
    </source>
</evidence>
<evidence type="ECO:0000313" key="24">
    <source>
        <dbReference type="EMBL" id="KAH9314151.1"/>
    </source>
</evidence>
<feature type="compositionally biased region" description="Basic and acidic residues" evidence="22">
    <location>
        <begin position="836"/>
        <end position="849"/>
    </location>
</feature>
<feature type="domain" description="Protein kinase" evidence="23">
    <location>
        <begin position="978"/>
        <end position="1234"/>
    </location>
</feature>
<evidence type="ECO:0000256" key="18">
    <source>
        <dbReference type="ARBA" id="ARBA00023596"/>
    </source>
</evidence>
<dbReference type="PANTHER" id="PTHR24058">
    <property type="entry name" value="DUAL SPECIFICITY PROTEIN KINASE"/>
    <property type="match status" value="1"/>
</dbReference>
<dbReference type="Gene3D" id="3.30.200.20">
    <property type="entry name" value="Phosphorylase Kinase, domain 1"/>
    <property type="match status" value="1"/>
</dbReference>
<dbReference type="AlphaFoldDB" id="A0AA38L7F3"/>
<comment type="subunit">
    <text evidence="21">Interacts with CLK1 C-terminus. Associates with the U5 snRNP and NCOR1 deacetylase complexes. Identified in the spliceosome C complex.</text>
</comment>
<feature type="compositionally biased region" description="Basic residues" evidence="22">
    <location>
        <begin position="68"/>
        <end position="77"/>
    </location>
</feature>
<dbReference type="InterPro" id="IPR044092">
    <property type="entry name" value="STKc_PRP4"/>
</dbReference>
<gene>
    <name evidence="24" type="ORF">KI387_022778</name>
</gene>
<evidence type="ECO:0000256" key="6">
    <source>
        <dbReference type="ARBA" id="ARBA00022527"/>
    </source>
</evidence>
<feature type="compositionally biased region" description="Acidic residues" evidence="22">
    <location>
        <begin position="133"/>
        <end position="148"/>
    </location>
</feature>
<keyword evidence="16" id="KW-0508">mRNA splicing</keyword>
<dbReference type="PANTHER" id="PTHR24058:SF103">
    <property type="entry name" value="SERINE_THREONINE-PROTEIN KINASE PRP4 HOMOLOG"/>
    <property type="match status" value="1"/>
</dbReference>
<keyword evidence="15" id="KW-0007">Acetylation</keyword>
<feature type="compositionally biased region" description="Basic and acidic residues" evidence="22">
    <location>
        <begin position="312"/>
        <end position="333"/>
    </location>
</feature>
<evidence type="ECO:0000313" key="25">
    <source>
        <dbReference type="Proteomes" id="UP000824469"/>
    </source>
</evidence>
<feature type="compositionally biased region" description="Basic and acidic residues" evidence="22">
    <location>
        <begin position="444"/>
        <end position="464"/>
    </location>
</feature>
<organism evidence="24 25">
    <name type="scientific">Taxus chinensis</name>
    <name type="common">Chinese yew</name>
    <name type="synonym">Taxus wallichiana var. chinensis</name>
    <dbReference type="NCBI Taxonomy" id="29808"/>
    <lineage>
        <taxon>Eukaryota</taxon>
        <taxon>Viridiplantae</taxon>
        <taxon>Streptophyta</taxon>
        <taxon>Embryophyta</taxon>
        <taxon>Tracheophyta</taxon>
        <taxon>Spermatophyta</taxon>
        <taxon>Pinopsida</taxon>
        <taxon>Pinidae</taxon>
        <taxon>Conifers II</taxon>
        <taxon>Cupressales</taxon>
        <taxon>Taxaceae</taxon>
        <taxon>Taxus</taxon>
    </lineage>
</organism>
<dbReference type="GO" id="GO:0004674">
    <property type="term" value="F:protein serine/threonine kinase activity"/>
    <property type="evidence" value="ECO:0007669"/>
    <property type="project" value="UniProtKB-KW"/>
</dbReference>
<evidence type="ECO:0000256" key="15">
    <source>
        <dbReference type="ARBA" id="ARBA00022990"/>
    </source>
</evidence>
<dbReference type="GO" id="GO:0005681">
    <property type="term" value="C:spliceosomal complex"/>
    <property type="evidence" value="ECO:0007669"/>
    <property type="project" value="UniProtKB-KW"/>
</dbReference>
<dbReference type="EC" id="2.7.11.1" evidence="3"/>
<keyword evidence="6" id="KW-0723">Serine/threonine-protein kinase</keyword>
<dbReference type="EMBL" id="JAHRHJ020000005">
    <property type="protein sequence ID" value="KAH9314151.1"/>
    <property type="molecule type" value="Genomic_DNA"/>
</dbReference>
<name>A0AA38L7F3_TAXCH</name>
<dbReference type="InterPro" id="IPR008271">
    <property type="entry name" value="Ser/Thr_kinase_AS"/>
</dbReference>
<evidence type="ECO:0000256" key="8">
    <source>
        <dbReference type="ARBA" id="ARBA00022664"/>
    </source>
</evidence>
<feature type="compositionally biased region" description="Polar residues" evidence="22">
    <location>
        <begin position="352"/>
        <end position="365"/>
    </location>
</feature>
<feature type="compositionally biased region" description="Basic and acidic residues" evidence="22">
    <location>
        <begin position="477"/>
        <end position="554"/>
    </location>
</feature>
<dbReference type="CDD" id="cd14135">
    <property type="entry name" value="STKc_PRP4"/>
    <property type="match status" value="1"/>
</dbReference>
<dbReference type="GO" id="GO:0045292">
    <property type="term" value="P:mRNA cis splicing, via spliceosome"/>
    <property type="evidence" value="ECO:0007669"/>
    <property type="project" value="InterPro"/>
</dbReference>
<dbReference type="SMART" id="SM00220">
    <property type="entry name" value="S_TKc"/>
    <property type="match status" value="1"/>
</dbReference>
<feature type="region of interest" description="Disordered" evidence="22">
    <location>
        <begin position="293"/>
        <end position="424"/>
    </location>
</feature>
<dbReference type="InterPro" id="IPR050494">
    <property type="entry name" value="Ser_Thr_dual-spec_kinase"/>
</dbReference>
<keyword evidence="25" id="KW-1185">Reference proteome</keyword>
<evidence type="ECO:0000256" key="11">
    <source>
        <dbReference type="ARBA" id="ARBA00022741"/>
    </source>
</evidence>
<evidence type="ECO:0000256" key="1">
    <source>
        <dbReference type="ARBA" id="ARBA00004123"/>
    </source>
</evidence>
<feature type="non-terminal residue" evidence="24">
    <location>
        <position position="1"/>
    </location>
</feature>
<protein>
    <recommendedName>
        <fullName evidence="19">Serine/threonine-protein kinase PRP4 homolog</fullName>
        <ecNumber evidence="3">2.7.11.1</ecNumber>
    </recommendedName>
    <alternativeName>
        <fullName evidence="20">PRP4 pre-mRNA-processing factor 4 homolog</fullName>
    </alternativeName>
</protein>
<feature type="compositionally biased region" description="Basic and acidic residues" evidence="22">
    <location>
        <begin position="673"/>
        <end position="736"/>
    </location>
</feature>
<dbReference type="PROSITE" id="PS00108">
    <property type="entry name" value="PROTEIN_KINASE_ST"/>
    <property type="match status" value="1"/>
</dbReference>
<evidence type="ECO:0000256" key="2">
    <source>
        <dbReference type="ARBA" id="ARBA00004286"/>
    </source>
</evidence>
<feature type="region of interest" description="Disordered" evidence="22">
    <location>
        <begin position="438"/>
        <end position="792"/>
    </location>
</feature>
<evidence type="ECO:0000256" key="12">
    <source>
        <dbReference type="ARBA" id="ARBA00022777"/>
    </source>
</evidence>
<reference evidence="24 25" key="1">
    <citation type="journal article" date="2021" name="Nat. Plants">
        <title>The Taxus genome provides insights into paclitaxel biosynthesis.</title>
        <authorList>
            <person name="Xiong X."/>
            <person name="Gou J."/>
            <person name="Liao Q."/>
            <person name="Li Y."/>
            <person name="Zhou Q."/>
            <person name="Bi G."/>
            <person name="Li C."/>
            <person name="Du R."/>
            <person name="Wang X."/>
            <person name="Sun T."/>
            <person name="Guo L."/>
            <person name="Liang H."/>
            <person name="Lu P."/>
            <person name="Wu Y."/>
            <person name="Zhang Z."/>
            <person name="Ro D.K."/>
            <person name="Shang Y."/>
            <person name="Huang S."/>
            <person name="Yan J."/>
        </authorList>
    </citation>
    <scope>NUCLEOTIDE SEQUENCE [LARGE SCALE GENOMIC DNA]</scope>
    <source>
        <strain evidence="24">Ta-2019</strain>
    </source>
</reference>
<keyword evidence="11" id="KW-0547">Nucleotide-binding</keyword>
<dbReference type="InterPro" id="IPR011009">
    <property type="entry name" value="Kinase-like_dom_sf"/>
</dbReference>
<evidence type="ECO:0000256" key="9">
    <source>
        <dbReference type="ARBA" id="ARBA00022679"/>
    </source>
</evidence>
<keyword evidence="10" id="KW-0747">Spliceosome</keyword>
<evidence type="ECO:0000256" key="19">
    <source>
        <dbReference type="ARBA" id="ARBA00023637"/>
    </source>
</evidence>
<keyword evidence="13" id="KW-0067">ATP-binding</keyword>
<evidence type="ECO:0000256" key="17">
    <source>
        <dbReference type="ARBA" id="ARBA00023242"/>
    </source>
</evidence>
<keyword evidence="4" id="KW-0158">Chromosome</keyword>
<comment type="subcellular location">
    <subcellularLocation>
        <location evidence="2">Chromosome</location>
    </subcellularLocation>
    <subcellularLocation>
        <location evidence="1">Nucleus</location>
    </subcellularLocation>
</comment>
<feature type="compositionally biased region" description="Basic residues" evidence="22">
    <location>
        <begin position="341"/>
        <end position="351"/>
    </location>
</feature>
<sequence>RISAGVRGTFFQTRVFDKEEEENKIVEELLMNAQEAAMDVMDAELQRKDNITCGSRRKRSEDADEPSKRHKHHHHKDKDKDKDKEKHRHRHHKHKHHHHKKHRDTETENNLAADGDGEEKKQGFQFARVSVNDNDEKEEGEIVEDDEEEGRKPGESEIESGEIQPEEASLILMGLDSAATKVSNSMCTDQRLDSKDGQNEVNYDLGGILQISDKNERDSYKRAVKGSDVEMFLVEKKKDLQLNDGDGRSDNITGKFDTCDGIKGEKYCKIDTNPDGFDGNKIDHNSLHKNKAFREIFEDGNGESGRNQVLSEEPKAGAIRDERKNPREQKDSVAEDDYNYRNHHSYSRNRKQFFSESADANTDGHTGTGDGIKVRDNERRNHRSQRYIDDCNEERHSESLFKVTENDRSWRQRRSLSPSKDIEHERLYRQGYLGSSLKYTESQRQSEQENSKFHLKGTERDRHLGRGFSQSPLGDSENERQWKIIGAESKEVTKDLKHYSQPHAKDDIEENYRTSQSKEKYPDRKGSKSRDINKDEPLGKDRSNSPEIPRDNVGDKGLSPSCDKYRDKGQSPPHDRHRDRVQSSSRDRYRDRVRSPSRDGYKTRFRSTSRDRYRDRVQSPSRDRYRDRVQSPSRDRYRDRVRSTSRDRLRDRGQSPSRERNRDRGNVIKRSRSREARDRHSDLRERDRVHEELKKRSRSREREVRCSRSSWDHSQRARRSNSRDISKAGRTSDRNDGYSYYRYGHDRQSDRDKQRDRTVEREHISRHRESTRDFKEDKEKIREEENQEEYQERVALQLAEQEEDDVEKIKEESRKRRQAILEKYRQQKQQPGMNEQGEKEARKDAHRSSVDNPIEINTVTTQISIKQAEIAGQVDNGQDGSDIFVPDPTFSVGKELLQNGIPQLERTLSTGGLGEGSPKSEVAADMFSDDIFGESPAKIRKPGRVDGLPVDTSGLHDNWDDAEGYYSYRIGELLDGRYEIIAAHGKGVFSSVVRAKDLKAVKAEPEEIAIKIIRNNETMYKAGQEELIILKKLAGADPEDKRHCVRFLSSFKYRNHLCLVFESLHMNLREVLKKFGRNIGLKLTAVRAYAKQLFIALKHLKNCGVLHCDIKPDNMLVNEAKNVLKLCDFGNAMFAGKNEITPYLVSRFYRAPEIILGLPYDHAMDIWSVGCCLFELYLGKVLFPGPTNNDMLRFHMELKGPFPKKMLRKGSFTDQHFDQDMNFHATEEDPVSKK</sequence>
<evidence type="ECO:0000256" key="21">
    <source>
        <dbReference type="ARBA" id="ARBA00046964"/>
    </source>
</evidence>
<dbReference type="GO" id="GO:0005694">
    <property type="term" value="C:chromosome"/>
    <property type="evidence" value="ECO:0007669"/>
    <property type="project" value="UniProtKB-SubCell"/>
</dbReference>
<keyword evidence="17" id="KW-0539">Nucleus</keyword>
<dbReference type="FunFam" id="1.10.510.10:FF:000078">
    <property type="entry name" value="Serine/threonine-protein kinase PRP4 homolog"/>
    <property type="match status" value="1"/>
</dbReference>
<dbReference type="OMA" id="NINMRED"/>